<proteinExistence type="predicted"/>
<dbReference type="EMBL" id="JABWDY010036017">
    <property type="protein sequence ID" value="KAF5181531.1"/>
    <property type="molecule type" value="Genomic_DNA"/>
</dbReference>
<organism evidence="2 3">
    <name type="scientific">Thalictrum thalictroides</name>
    <name type="common">Rue-anemone</name>
    <name type="synonym">Anemone thalictroides</name>
    <dbReference type="NCBI Taxonomy" id="46969"/>
    <lineage>
        <taxon>Eukaryota</taxon>
        <taxon>Viridiplantae</taxon>
        <taxon>Streptophyta</taxon>
        <taxon>Embryophyta</taxon>
        <taxon>Tracheophyta</taxon>
        <taxon>Spermatophyta</taxon>
        <taxon>Magnoliopsida</taxon>
        <taxon>Ranunculales</taxon>
        <taxon>Ranunculaceae</taxon>
        <taxon>Thalictroideae</taxon>
        <taxon>Thalictrum</taxon>
    </lineage>
</organism>
<dbReference type="InterPro" id="IPR027417">
    <property type="entry name" value="P-loop_NTPase"/>
</dbReference>
<protein>
    <submittedName>
        <fullName evidence="2">P-loop containing nucleoside triphosphate hydrolases superfamily protein</fullName>
    </submittedName>
</protein>
<dbReference type="Gene3D" id="3.40.50.300">
    <property type="entry name" value="P-loop containing nucleotide triphosphate hydrolases"/>
    <property type="match status" value="1"/>
</dbReference>
<dbReference type="Proteomes" id="UP000554482">
    <property type="component" value="Unassembled WGS sequence"/>
</dbReference>
<evidence type="ECO:0000313" key="3">
    <source>
        <dbReference type="Proteomes" id="UP000554482"/>
    </source>
</evidence>
<name>A0A7J6VAA5_THATH</name>
<evidence type="ECO:0000256" key="1">
    <source>
        <dbReference type="SAM" id="Phobius"/>
    </source>
</evidence>
<sequence length="472" mass="55159">MAEDLWFLNKDCFGLKSPKKSPIVLRTVVLVFSMLCGVYIFSICLKQISVYRKANKFVEIQVIGQPCHASGIEQWEIPYVHFPKPHTYSRNECACNPVRFFAILSMQRSGSGWFETLLNSHINVSSNGEIFSVKERRSNISSITSTLDKVYNLDWLNSASKNECSAAVGFKWMLNQGVMDHHDEIVEYFNRRGVFTIFLFRRNLLRRMISVLANTYDRDAKLLNGTHKSHVHSPDEAEILARYKPTINSTLLIPNLKHEEAKIAKALEYFKTTRHIVLYYEDLVNNRTKLMDVQEFLRIPQRDLKSRQGVMDHHDEIVEYFNRRGVFTIFLFRRNLLRRMISVLANTYDRDAKLLNGTHKSHVHSPDEAEILARYKPTINSTLLIPNLKHEEAKIAKALEYFKTTRHIVLYYEDLVNNRTKLMDVQEFLRIPQRDLKSRQVKIHKAPISMQIENWNDVNNTLKGTQYEGFLQ</sequence>
<gene>
    <name evidence="2" type="ORF">FRX31_028881</name>
</gene>
<feature type="transmembrane region" description="Helical" evidence="1">
    <location>
        <begin position="23"/>
        <end position="45"/>
    </location>
</feature>
<keyword evidence="1" id="KW-0812">Transmembrane</keyword>
<evidence type="ECO:0000313" key="2">
    <source>
        <dbReference type="EMBL" id="KAF5181531.1"/>
    </source>
</evidence>
<dbReference type="InterPro" id="IPR052796">
    <property type="entry name" value="Nod_factor_sulfotransferase"/>
</dbReference>
<reference evidence="2 3" key="1">
    <citation type="submission" date="2020-06" db="EMBL/GenBank/DDBJ databases">
        <title>Transcriptomic and genomic resources for Thalictrum thalictroides and T. hernandezii: Facilitating candidate gene discovery in an emerging model plant lineage.</title>
        <authorList>
            <person name="Arias T."/>
            <person name="Riano-Pachon D.M."/>
            <person name="Di Stilio V.S."/>
        </authorList>
    </citation>
    <scope>NUCLEOTIDE SEQUENCE [LARGE SCALE GENOMIC DNA]</scope>
    <source>
        <strain evidence="3">cv. WT478/WT964</strain>
        <tissue evidence="2">Leaves</tissue>
    </source>
</reference>
<dbReference type="SUPFAM" id="SSF52540">
    <property type="entry name" value="P-loop containing nucleoside triphosphate hydrolases"/>
    <property type="match status" value="1"/>
</dbReference>
<keyword evidence="1" id="KW-1133">Transmembrane helix</keyword>
<dbReference type="PANTHER" id="PTHR32175">
    <property type="entry name" value="PROTEIN, PUTATIVE, EXPRESSED-RELATED"/>
    <property type="match status" value="1"/>
</dbReference>
<keyword evidence="1" id="KW-0472">Membrane</keyword>
<comment type="caution">
    <text evidence="2">The sequence shown here is derived from an EMBL/GenBank/DDBJ whole genome shotgun (WGS) entry which is preliminary data.</text>
</comment>
<keyword evidence="3" id="KW-1185">Reference proteome</keyword>
<dbReference type="GO" id="GO:0016787">
    <property type="term" value="F:hydrolase activity"/>
    <property type="evidence" value="ECO:0007669"/>
    <property type="project" value="UniProtKB-KW"/>
</dbReference>
<dbReference type="OrthoDB" id="2015035at2759"/>
<accession>A0A7J6VAA5</accession>
<dbReference type="PANTHER" id="PTHR32175:SF0">
    <property type="entry name" value="SULFOTRANSFERASE"/>
    <property type="match status" value="1"/>
</dbReference>
<keyword evidence="2" id="KW-0378">Hydrolase</keyword>
<dbReference type="AlphaFoldDB" id="A0A7J6VAA5"/>